<dbReference type="EMBL" id="VFOW01000001">
    <property type="protein sequence ID" value="TQL77976.1"/>
    <property type="molecule type" value="Genomic_DNA"/>
</dbReference>
<feature type="signal peptide" evidence="7">
    <location>
        <begin position="1"/>
        <end position="26"/>
    </location>
</feature>
<evidence type="ECO:0000256" key="4">
    <source>
        <dbReference type="ARBA" id="ARBA00022729"/>
    </source>
</evidence>
<dbReference type="Proteomes" id="UP000317043">
    <property type="component" value="Unassembled WGS sequence"/>
</dbReference>
<dbReference type="InterPro" id="IPR050490">
    <property type="entry name" value="Bact_solute-bd_prot1"/>
</dbReference>
<dbReference type="PANTHER" id="PTHR43649:SF28">
    <property type="entry name" value="BINDING PROTEIN COMPONENT OF ABC SUGAR TRANSPORTER-RELATED"/>
    <property type="match status" value="1"/>
</dbReference>
<dbReference type="InParanoid" id="A0A543AZI9"/>
<organism evidence="8 9">
    <name type="scientific">Stackebrandtia endophytica</name>
    <dbReference type="NCBI Taxonomy" id="1496996"/>
    <lineage>
        <taxon>Bacteria</taxon>
        <taxon>Bacillati</taxon>
        <taxon>Actinomycetota</taxon>
        <taxon>Actinomycetes</taxon>
        <taxon>Glycomycetales</taxon>
        <taxon>Glycomycetaceae</taxon>
        <taxon>Stackebrandtia</taxon>
    </lineage>
</organism>
<dbReference type="AlphaFoldDB" id="A0A543AZI9"/>
<reference evidence="8 9" key="1">
    <citation type="submission" date="2019-06" db="EMBL/GenBank/DDBJ databases">
        <title>Sequencing the genomes of 1000 actinobacteria strains.</title>
        <authorList>
            <person name="Klenk H.-P."/>
        </authorList>
    </citation>
    <scope>NUCLEOTIDE SEQUENCE [LARGE SCALE GENOMIC DNA]</scope>
    <source>
        <strain evidence="8 9">DSM 45928</strain>
    </source>
</reference>
<proteinExistence type="inferred from homology"/>
<evidence type="ECO:0000256" key="2">
    <source>
        <dbReference type="ARBA" id="ARBA00008520"/>
    </source>
</evidence>
<dbReference type="Pfam" id="PF01547">
    <property type="entry name" value="SBP_bac_1"/>
    <property type="match status" value="1"/>
</dbReference>
<evidence type="ECO:0000256" key="3">
    <source>
        <dbReference type="ARBA" id="ARBA00022448"/>
    </source>
</evidence>
<keyword evidence="4 7" id="KW-0732">Signal</keyword>
<gene>
    <name evidence="8" type="ORF">FB566_3551</name>
</gene>
<dbReference type="PROSITE" id="PS51257">
    <property type="entry name" value="PROKAR_LIPOPROTEIN"/>
    <property type="match status" value="1"/>
</dbReference>
<dbReference type="GO" id="GO:0030313">
    <property type="term" value="C:cell envelope"/>
    <property type="evidence" value="ECO:0007669"/>
    <property type="project" value="UniProtKB-SubCell"/>
</dbReference>
<dbReference type="RefSeq" id="WP_142041704.1">
    <property type="nucleotide sequence ID" value="NZ_JBHTGS010000001.1"/>
</dbReference>
<dbReference type="Gene3D" id="3.40.190.10">
    <property type="entry name" value="Periplasmic binding protein-like II"/>
    <property type="match status" value="2"/>
</dbReference>
<evidence type="ECO:0000313" key="9">
    <source>
        <dbReference type="Proteomes" id="UP000317043"/>
    </source>
</evidence>
<evidence type="ECO:0000313" key="8">
    <source>
        <dbReference type="EMBL" id="TQL77976.1"/>
    </source>
</evidence>
<dbReference type="PANTHER" id="PTHR43649">
    <property type="entry name" value="ARABINOSE-BINDING PROTEIN-RELATED"/>
    <property type="match status" value="1"/>
</dbReference>
<evidence type="ECO:0000256" key="6">
    <source>
        <dbReference type="ARBA" id="ARBA00049753"/>
    </source>
</evidence>
<evidence type="ECO:0000256" key="1">
    <source>
        <dbReference type="ARBA" id="ARBA00004196"/>
    </source>
</evidence>
<comment type="similarity">
    <text evidence="2">Belongs to the bacterial solute-binding protein 1 family.</text>
</comment>
<comment type="caution">
    <text evidence="8">The sequence shown here is derived from an EMBL/GenBank/DDBJ whole genome shotgun (WGS) entry which is preliminary data.</text>
</comment>
<dbReference type="OrthoDB" id="5580590at2"/>
<sequence length="416" mass="44569">MKRRSFMALAAAPVVAPLLTSCSGNANQMEVFTWWTGPGEGEGLAELEKLFAAAKPDVEFVNAAIAGGSGDQAKAALAARLQASDPPDSFQGHAGEELADYIDSGVIEDLSGLYESEGWNSVMHPGLLENLTKDGKLYAVPVNIHRANLLWYNPSILEENRLEVPQTWSQLIEQNEVLSEQGIATLSIASAWTQLHLLETVLLGELGAEAYNGLWDGTVGWQTGEVIAALETYTAVLEVSNLSEAAADWQPQLDRLMDGTAAYAVMGDWAYSYLATNQGKVYNVDYSVAETPGSVGVFDYLSDAFTLPVGAKNRENAEAWLTVCASIEGQDAFNTKKGSLPARTDTDQSLYTDYLAWNLGQWLDSSTVVVGSLAHGAVARPGWATEIQTALGVFVQNGDAVAFADAVALAYQNTKS</sequence>
<dbReference type="SUPFAM" id="SSF53850">
    <property type="entry name" value="Periplasmic binding protein-like II"/>
    <property type="match status" value="1"/>
</dbReference>
<feature type="chain" id="PRO_5038842653" description="Probable sugar-binding periplasmic protein" evidence="7">
    <location>
        <begin position="27"/>
        <end position="416"/>
    </location>
</feature>
<name>A0A543AZI9_9ACTN</name>
<keyword evidence="9" id="KW-1185">Reference proteome</keyword>
<comment type="function">
    <text evidence="5">Part of a binding-protein-dependent transport system for a sugar.</text>
</comment>
<accession>A0A543AZI9</accession>
<dbReference type="InterPro" id="IPR006059">
    <property type="entry name" value="SBP"/>
</dbReference>
<evidence type="ECO:0000256" key="5">
    <source>
        <dbReference type="ARBA" id="ARBA00049629"/>
    </source>
</evidence>
<keyword evidence="3" id="KW-0813">Transport</keyword>
<evidence type="ECO:0000256" key="7">
    <source>
        <dbReference type="SAM" id="SignalP"/>
    </source>
</evidence>
<comment type="subcellular location">
    <subcellularLocation>
        <location evidence="1">Cell envelope</location>
    </subcellularLocation>
</comment>
<protein>
    <recommendedName>
        <fullName evidence="6">Probable sugar-binding periplasmic protein</fullName>
    </recommendedName>
</protein>